<comment type="caution">
    <text evidence="1">The sequence shown here is derived from an EMBL/GenBank/DDBJ whole genome shotgun (WGS) entry which is preliminary data.</text>
</comment>
<evidence type="ECO:0000313" key="1">
    <source>
        <dbReference type="EMBL" id="OLY84228.1"/>
    </source>
</evidence>
<dbReference type="EMBL" id="LSSL01000570">
    <property type="protein sequence ID" value="OLY84228.1"/>
    <property type="molecule type" value="Genomic_DNA"/>
</dbReference>
<protein>
    <submittedName>
        <fullName evidence="1">Uncharacterized protein</fullName>
    </submittedName>
</protein>
<feature type="non-terminal residue" evidence="1">
    <location>
        <position position="47"/>
    </location>
</feature>
<gene>
    <name evidence="1" type="ORF">AYI68_g1605</name>
</gene>
<dbReference type="Proteomes" id="UP000187455">
    <property type="component" value="Unassembled WGS sequence"/>
</dbReference>
<keyword evidence="2" id="KW-1185">Reference proteome</keyword>
<organism evidence="1 2">
    <name type="scientific">Smittium mucronatum</name>
    <dbReference type="NCBI Taxonomy" id="133383"/>
    <lineage>
        <taxon>Eukaryota</taxon>
        <taxon>Fungi</taxon>
        <taxon>Fungi incertae sedis</taxon>
        <taxon>Zoopagomycota</taxon>
        <taxon>Kickxellomycotina</taxon>
        <taxon>Harpellomycetes</taxon>
        <taxon>Harpellales</taxon>
        <taxon>Legeriomycetaceae</taxon>
        <taxon>Smittium</taxon>
    </lineage>
</organism>
<dbReference type="AlphaFoldDB" id="A0A1R0H572"/>
<sequence>MQMGTLRTVQRLSNMKFLDEKFKKNCPICKIDVPETVDHILLNCSRW</sequence>
<reference evidence="1 2" key="1">
    <citation type="journal article" date="2016" name="Mol. Biol. Evol.">
        <title>Genome-Wide Survey of Gut Fungi (Harpellales) Reveals the First Horizontally Transferred Ubiquitin Gene from a Mosquito Host.</title>
        <authorList>
            <person name="Wang Y."/>
            <person name="White M.M."/>
            <person name="Kvist S."/>
            <person name="Moncalvo J.M."/>
        </authorList>
    </citation>
    <scope>NUCLEOTIDE SEQUENCE [LARGE SCALE GENOMIC DNA]</scope>
    <source>
        <strain evidence="1 2">ALG-7-W6</strain>
    </source>
</reference>
<accession>A0A1R0H572</accession>
<dbReference type="OrthoDB" id="5588518at2759"/>
<proteinExistence type="predicted"/>
<evidence type="ECO:0000313" key="2">
    <source>
        <dbReference type="Proteomes" id="UP000187455"/>
    </source>
</evidence>
<dbReference type="STRING" id="133383.A0A1R0H572"/>
<name>A0A1R0H572_9FUNG</name>